<reference evidence="1 2" key="1">
    <citation type="submission" date="2016-08" db="EMBL/GenBank/DDBJ databases">
        <title>Whole genome sequence of Pseudomonas graminis strain UASWS1507, a potential biological control agent for agriculture.</title>
        <authorList>
            <person name="Crovadore J."/>
            <person name="Calmin G."/>
            <person name="Chablais R."/>
            <person name="Cochard B."/>
            <person name="Lefort F."/>
        </authorList>
    </citation>
    <scope>NUCLEOTIDE SEQUENCE [LARGE SCALE GENOMIC DNA]</scope>
    <source>
        <strain evidence="1 2">UASWS1507</strain>
    </source>
</reference>
<sequence>MVWTVKLVGTVVKSLPALIKLVPERQRKDITARLNDHNPFSSLGARDDLLRVLRISWIESALEVDRTVLSACKTPEADGQAAPVNTFSGILQTRLKELRAIAFDRRIPLLASPIDHHFERVVLNAPATLIGKEVESDDPLTRAFRNIVAEIVSCEPSDIPDLYSQTAEAGVVIPGGTARMTFGDLVYLTFVETIQTPNKYPQAEKAFQIAVSSLGIDLGRECLKALEGLDERIDIILETLGDMPSADGLQSWVRDIDAILTQRLKIAVDLLQELGSKVDNGFSDANENFAQIKGGLAHLLKLVMAHHSDSGSPASDKAILALVKRRYPDIVRDPSQAYKKLDYDLSLIEKMNSTADAAQCRDQLVNETMAGVRESIETGELEQGASTIEQALASLDQQEADARESIKRQRTELLEASITQYTLLQNPRRVADEVLKLISLDHPEAPFLSLAFMNRLEDYFRKGEMLGLNFPLEVAVELSCIWADQAVDSQNGSVVLLWLGKSLVVLGERVPHDELLRQAEVVYQNALASSDSISATYAHALIGLGGVRLALGIRDSRQDLLLQAVDCFTLPLQFFSDAGDVVTVAIVKSNLGAALRLAGERESGVTRLHEAVDCLQEAVFEPAFTRMKHEWARAQNNLGNALRVLGEREHNLSLLQQSVQAFRAALAERTQDSPLNWGITQNDLANALLALGEHTENLEFFHQAAEAYHAALSHVQREHIPLEWANTQHNLSHVYFQLAVRDGSSEWLEKALEAALAALEERTRQRVPLDWARTQNILANVLLELGSREEDSVLILQAVDAYEDSLEERTRERVPLDWGMTKHNLGNALCALADFDASLGSLHSSIEAYQGALLERTLERDAVAWGRTTAWLGHAFFTLGQRGGDVRHIELALENYRKAMPYLSTTLKAKVQKKLSIGETILAEHRS</sequence>
<dbReference type="Pfam" id="PF13374">
    <property type="entry name" value="TPR_10"/>
    <property type="match status" value="2"/>
</dbReference>
<dbReference type="SUPFAM" id="SSF48452">
    <property type="entry name" value="TPR-like"/>
    <property type="match status" value="1"/>
</dbReference>
<protein>
    <recommendedName>
        <fullName evidence="3">Tetratricopeptide repeat protein</fullName>
    </recommendedName>
</protein>
<proteinExistence type="predicted"/>
<dbReference type="InterPro" id="IPR011990">
    <property type="entry name" value="TPR-like_helical_dom_sf"/>
</dbReference>
<dbReference type="PANTHER" id="PTHR19959">
    <property type="entry name" value="KINESIN LIGHT CHAIN"/>
    <property type="match status" value="1"/>
</dbReference>
<evidence type="ECO:0000313" key="1">
    <source>
        <dbReference type="EMBL" id="OCX14216.1"/>
    </source>
</evidence>
<organism evidence="1 2">
    <name type="scientific">Pseudomonas graminis</name>
    <dbReference type="NCBI Taxonomy" id="158627"/>
    <lineage>
        <taxon>Bacteria</taxon>
        <taxon>Pseudomonadati</taxon>
        <taxon>Pseudomonadota</taxon>
        <taxon>Gammaproteobacteria</taxon>
        <taxon>Pseudomonadales</taxon>
        <taxon>Pseudomonadaceae</taxon>
        <taxon>Pseudomonas</taxon>
    </lineage>
</organism>
<comment type="caution">
    <text evidence="1">The sequence shown here is derived from an EMBL/GenBank/DDBJ whole genome shotgun (WGS) entry which is preliminary data.</text>
</comment>
<dbReference type="Proteomes" id="UP000095143">
    <property type="component" value="Unassembled WGS sequence"/>
</dbReference>
<dbReference type="PANTHER" id="PTHR19959:SF119">
    <property type="entry name" value="FUNGAL LIPASE-LIKE DOMAIN-CONTAINING PROTEIN"/>
    <property type="match status" value="1"/>
</dbReference>
<dbReference type="Gene3D" id="1.25.40.10">
    <property type="entry name" value="Tetratricopeptide repeat domain"/>
    <property type="match status" value="2"/>
</dbReference>
<evidence type="ECO:0008006" key="3">
    <source>
        <dbReference type="Google" id="ProtNLM"/>
    </source>
</evidence>
<dbReference type="AlphaFoldDB" id="A0A1C2DHV2"/>
<name>A0A1C2DHV2_9PSED</name>
<accession>A0A1C2DHV2</accession>
<gene>
    <name evidence="1" type="ORF">BBI10_22050</name>
</gene>
<dbReference type="EMBL" id="MDEN01000068">
    <property type="protein sequence ID" value="OCX14216.1"/>
    <property type="molecule type" value="Genomic_DNA"/>
</dbReference>
<evidence type="ECO:0000313" key="2">
    <source>
        <dbReference type="Proteomes" id="UP000095143"/>
    </source>
</evidence>
<dbReference type="RefSeq" id="WP_065991721.1">
    <property type="nucleotide sequence ID" value="NZ_MDEN01000068.1"/>
</dbReference>